<dbReference type="InterPro" id="IPR020616">
    <property type="entry name" value="Thiolase_N"/>
</dbReference>
<evidence type="ECO:0000256" key="3">
    <source>
        <dbReference type="ARBA" id="ARBA00022679"/>
    </source>
</evidence>
<dbReference type="InterPro" id="IPR002155">
    <property type="entry name" value="Thiolase"/>
</dbReference>
<reference evidence="8" key="1">
    <citation type="submission" date="2018-05" db="EMBL/GenBank/DDBJ databases">
        <authorList>
            <person name="Lanie J.A."/>
            <person name="Ng W.-L."/>
            <person name="Kazmierczak K.M."/>
            <person name="Andrzejewski T.M."/>
            <person name="Davidsen T.M."/>
            <person name="Wayne K.J."/>
            <person name="Tettelin H."/>
            <person name="Glass J.I."/>
            <person name="Rusch D."/>
            <person name="Podicherti R."/>
            <person name="Tsui H.-C.T."/>
            <person name="Winkler M.E."/>
        </authorList>
    </citation>
    <scope>NUCLEOTIDE SEQUENCE</scope>
</reference>
<dbReference type="FunFam" id="3.40.47.10:FF:000010">
    <property type="entry name" value="Acetyl-CoA acetyltransferase (Thiolase)"/>
    <property type="match status" value="1"/>
</dbReference>
<dbReference type="Gene3D" id="3.40.47.10">
    <property type="match status" value="1"/>
</dbReference>
<dbReference type="EC" id="2.3.1.16" evidence="5"/>
<dbReference type="Pfam" id="PF00108">
    <property type="entry name" value="Thiolase_N"/>
    <property type="match status" value="1"/>
</dbReference>
<dbReference type="Pfam" id="PF02803">
    <property type="entry name" value="Thiolase_C"/>
    <property type="match status" value="1"/>
</dbReference>
<dbReference type="InterPro" id="IPR016039">
    <property type="entry name" value="Thiolase-like"/>
</dbReference>
<feature type="domain" description="Thiolase C-terminal" evidence="7">
    <location>
        <begin position="257"/>
        <end position="379"/>
    </location>
</feature>
<dbReference type="GO" id="GO:0006635">
    <property type="term" value="P:fatty acid beta-oxidation"/>
    <property type="evidence" value="ECO:0007669"/>
    <property type="project" value="TreeGrafter"/>
</dbReference>
<dbReference type="EMBL" id="UINC01028278">
    <property type="protein sequence ID" value="SVB08984.1"/>
    <property type="molecule type" value="Genomic_DNA"/>
</dbReference>
<dbReference type="GO" id="GO:0010124">
    <property type="term" value="P:phenylacetate catabolic process"/>
    <property type="evidence" value="ECO:0007669"/>
    <property type="project" value="TreeGrafter"/>
</dbReference>
<evidence type="ECO:0000313" key="8">
    <source>
        <dbReference type="EMBL" id="SVB08984.1"/>
    </source>
</evidence>
<proteinExistence type="inferred from homology"/>
<dbReference type="AlphaFoldDB" id="A0A382B5U8"/>
<dbReference type="PANTHER" id="PTHR43853">
    <property type="entry name" value="3-KETOACYL-COA THIOLASE, PEROXISOMAL"/>
    <property type="match status" value="1"/>
</dbReference>
<sequence>MLSSVRTDDLAAHVIRALMDRFDFDPAEIDDVIMGCANQAGEDNRNVARMALLLAGLPFSVPGETVNRLCASGMSAVINAHRAIQSGDGDLFIAGGVEHMTRGPWVISKASKPFGRDSEMEDSSFGWRFINPKMQEIYGAEGMGQTAENLAEKYDINRDDQDAFAYHSQMKAALAQKEGTFENEIVPVEIPQRKADPIIFKDDEFLKPHTSIEGLAKLKPAFKKEGTVTAGNSSGLNDGAAAMLIASENGVKMHNLNPLARIVASAVVGVEPRIMGIGPVQAANKALAKAGLTMDEIDVIELNEAFSAQSLACIRQWGLADDDARINPNGGALALGHPLGMTGTRILQTAALELRRKQKKYALVTMCVGVGQGYAVIIENIK</sequence>
<dbReference type="PROSITE" id="PS00737">
    <property type="entry name" value="THIOLASE_2"/>
    <property type="match status" value="1"/>
</dbReference>
<dbReference type="SUPFAM" id="SSF53901">
    <property type="entry name" value="Thiolase-like"/>
    <property type="match status" value="2"/>
</dbReference>
<dbReference type="PIRSF" id="PIRSF000429">
    <property type="entry name" value="Ac-CoA_Ac_transf"/>
    <property type="match status" value="1"/>
</dbReference>
<dbReference type="GO" id="GO:0003988">
    <property type="term" value="F:acetyl-CoA C-acyltransferase activity"/>
    <property type="evidence" value="ECO:0007669"/>
    <property type="project" value="UniProtKB-EC"/>
</dbReference>
<dbReference type="CDD" id="cd00751">
    <property type="entry name" value="thiolase"/>
    <property type="match status" value="1"/>
</dbReference>
<evidence type="ECO:0000259" key="7">
    <source>
        <dbReference type="Pfam" id="PF02803"/>
    </source>
</evidence>
<keyword evidence="3" id="KW-0808">Transferase</keyword>
<evidence type="ECO:0000256" key="4">
    <source>
        <dbReference type="ARBA" id="ARBA00023315"/>
    </source>
</evidence>
<dbReference type="GO" id="GO:0005737">
    <property type="term" value="C:cytoplasm"/>
    <property type="evidence" value="ECO:0007669"/>
    <property type="project" value="UniProtKB-ARBA"/>
</dbReference>
<evidence type="ECO:0000256" key="1">
    <source>
        <dbReference type="ARBA" id="ARBA00005189"/>
    </source>
</evidence>
<organism evidence="8">
    <name type="scientific">marine metagenome</name>
    <dbReference type="NCBI Taxonomy" id="408172"/>
    <lineage>
        <taxon>unclassified sequences</taxon>
        <taxon>metagenomes</taxon>
        <taxon>ecological metagenomes</taxon>
    </lineage>
</organism>
<protein>
    <recommendedName>
        <fullName evidence="5">acetyl-CoA C-acyltransferase</fullName>
        <ecNumber evidence="5">2.3.1.16</ecNumber>
    </recommendedName>
</protein>
<dbReference type="InterPro" id="IPR020613">
    <property type="entry name" value="Thiolase_CS"/>
</dbReference>
<name>A0A382B5U8_9ZZZZ</name>
<keyword evidence="4" id="KW-0012">Acyltransferase</keyword>
<dbReference type="PROSITE" id="PS00099">
    <property type="entry name" value="THIOLASE_3"/>
    <property type="match status" value="1"/>
</dbReference>
<comment type="similarity">
    <text evidence="2">Belongs to the thiolase-like superfamily. Thiolase family.</text>
</comment>
<dbReference type="InterPro" id="IPR020610">
    <property type="entry name" value="Thiolase_AS"/>
</dbReference>
<dbReference type="NCBIfam" id="TIGR01930">
    <property type="entry name" value="AcCoA-C-Actrans"/>
    <property type="match status" value="1"/>
</dbReference>
<dbReference type="InterPro" id="IPR020617">
    <property type="entry name" value="Thiolase_C"/>
</dbReference>
<comment type="pathway">
    <text evidence="1">Lipid metabolism.</text>
</comment>
<accession>A0A382B5U8</accession>
<evidence type="ECO:0000256" key="2">
    <source>
        <dbReference type="ARBA" id="ARBA00010982"/>
    </source>
</evidence>
<gene>
    <name evidence="8" type="ORF">METZ01_LOCUS161838</name>
</gene>
<dbReference type="InterPro" id="IPR020615">
    <property type="entry name" value="Thiolase_acyl_enz_int_AS"/>
</dbReference>
<dbReference type="PANTHER" id="PTHR43853:SF2">
    <property type="entry name" value="3-OXOADIPYL-COA_3-OXO-5,6-DEHYDROSUBERYL-COA THIOLASE"/>
    <property type="match status" value="1"/>
</dbReference>
<feature type="domain" description="Thiolase N-terminal" evidence="6">
    <location>
        <begin position="2"/>
        <end position="248"/>
    </location>
</feature>
<evidence type="ECO:0000259" key="6">
    <source>
        <dbReference type="Pfam" id="PF00108"/>
    </source>
</evidence>
<dbReference type="PROSITE" id="PS00098">
    <property type="entry name" value="THIOLASE_1"/>
    <property type="match status" value="1"/>
</dbReference>
<dbReference type="InterPro" id="IPR050215">
    <property type="entry name" value="Thiolase-like_sf_Thiolase"/>
</dbReference>
<evidence type="ECO:0000256" key="5">
    <source>
        <dbReference type="ARBA" id="ARBA00024073"/>
    </source>
</evidence>